<proteinExistence type="predicted"/>
<dbReference type="EMBL" id="CM055099">
    <property type="protein sequence ID" value="KAJ7546055.1"/>
    <property type="molecule type" value="Genomic_DNA"/>
</dbReference>
<organism evidence="1 2">
    <name type="scientific">Diphasiastrum complanatum</name>
    <name type="common">Issler's clubmoss</name>
    <name type="synonym">Lycopodium complanatum</name>
    <dbReference type="NCBI Taxonomy" id="34168"/>
    <lineage>
        <taxon>Eukaryota</taxon>
        <taxon>Viridiplantae</taxon>
        <taxon>Streptophyta</taxon>
        <taxon>Embryophyta</taxon>
        <taxon>Tracheophyta</taxon>
        <taxon>Lycopodiopsida</taxon>
        <taxon>Lycopodiales</taxon>
        <taxon>Lycopodiaceae</taxon>
        <taxon>Lycopodioideae</taxon>
        <taxon>Diphasiastrum</taxon>
    </lineage>
</organism>
<reference evidence="2" key="1">
    <citation type="journal article" date="2024" name="Proc. Natl. Acad. Sci. U.S.A.">
        <title>Extraordinary preservation of gene collinearity over three hundred million years revealed in homosporous lycophytes.</title>
        <authorList>
            <person name="Li C."/>
            <person name="Wickell D."/>
            <person name="Kuo L.Y."/>
            <person name="Chen X."/>
            <person name="Nie B."/>
            <person name="Liao X."/>
            <person name="Peng D."/>
            <person name="Ji J."/>
            <person name="Jenkins J."/>
            <person name="Williams M."/>
            <person name="Shu S."/>
            <person name="Plott C."/>
            <person name="Barry K."/>
            <person name="Rajasekar S."/>
            <person name="Grimwood J."/>
            <person name="Han X."/>
            <person name="Sun S."/>
            <person name="Hou Z."/>
            <person name="He W."/>
            <person name="Dai G."/>
            <person name="Sun C."/>
            <person name="Schmutz J."/>
            <person name="Leebens-Mack J.H."/>
            <person name="Li F.W."/>
            <person name="Wang L."/>
        </authorList>
    </citation>
    <scope>NUCLEOTIDE SEQUENCE [LARGE SCALE GENOMIC DNA]</scope>
    <source>
        <strain evidence="2">cv. PW_Plant_1</strain>
    </source>
</reference>
<evidence type="ECO:0000313" key="2">
    <source>
        <dbReference type="Proteomes" id="UP001162992"/>
    </source>
</evidence>
<sequence>MLLPIECLLRGYMEGGVDDQDGASFPTREVQYHTSCLLKTRDANCTSRRPPASTQRTVGRRGWGRSNRLSATKTRLRFQVFGLEVCLSLSLICLFLLYILLGEELRSISRPLLFSLRPPIPCFCPLLGSALPISASDLILPAFLCHHFQPSSLLLHHLPLSFSFCCQSSSLAYPGVCFPLWHLPLDIPPKASPCWSASFDVGR</sequence>
<comment type="caution">
    <text evidence="1">The sequence shown here is derived from an EMBL/GenBank/DDBJ whole genome shotgun (WGS) entry which is preliminary data.</text>
</comment>
<protein>
    <submittedName>
        <fullName evidence="1">Uncharacterized protein</fullName>
    </submittedName>
</protein>
<keyword evidence="2" id="KW-1185">Reference proteome</keyword>
<evidence type="ECO:0000313" key="1">
    <source>
        <dbReference type="EMBL" id="KAJ7546055.1"/>
    </source>
</evidence>
<dbReference type="Proteomes" id="UP001162992">
    <property type="component" value="Chromosome 8"/>
</dbReference>
<gene>
    <name evidence="1" type="ORF">O6H91_08G022700</name>
</gene>
<name>A0ACC2CVQ8_DIPCM</name>
<accession>A0ACC2CVQ8</accession>